<sequence length="215" mass="23305">MKPRKWPVIGVLLAVLWLFVRGVSLDPADVLGEFLIGLALGLPVAFAFRRFYTERTSLTRNLRAAPYALLYVGVFLKELATANFDVAYRVLAPSMPIDPDVVVVPLRVETDAAITTIANSITLTPGTLTMDYDDETNTLYVHGITGRNREAVVEPIRTWEDYALVIFDEDRKPGDPVPEVPVPSRGGRADGGPTVGSEDSGAGTDRSEGGESDGE</sequence>
<reference evidence="8 9" key="1">
    <citation type="journal article" date="2019" name="Int. J. Syst. Evol. Microbiol.">
        <title>The Global Catalogue of Microorganisms (GCM) 10K type strain sequencing project: providing services to taxonomists for standard genome sequencing and annotation.</title>
        <authorList>
            <consortium name="The Broad Institute Genomics Platform"/>
            <consortium name="The Broad Institute Genome Sequencing Center for Infectious Disease"/>
            <person name="Wu L."/>
            <person name="Ma J."/>
        </authorList>
    </citation>
    <scope>NUCLEOTIDE SEQUENCE [LARGE SCALE GENOMIC DNA]</scope>
    <source>
        <strain evidence="8 9">XZYJ18</strain>
    </source>
</reference>
<evidence type="ECO:0000256" key="6">
    <source>
        <dbReference type="SAM" id="MobiDB-lite"/>
    </source>
</evidence>
<dbReference type="Pfam" id="PF01899">
    <property type="entry name" value="MNHE"/>
    <property type="match status" value="1"/>
</dbReference>
<organism evidence="8 9">
    <name type="scientific">Halorussus aquaticus</name>
    <dbReference type="NCBI Taxonomy" id="2953748"/>
    <lineage>
        <taxon>Archaea</taxon>
        <taxon>Methanobacteriati</taxon>
        <taxon>Methanobacteriota</taxon>
        <taxon>Stenosarchaea group</taxon>
        <taxon>Halobacteria</taxon>
        <taxon>Halobacteriales</taxon>
        <taxon>Haladaptataceae</taxon>
        <taxon>Halorussus</taxon>
    </lineage>
</organism>
<dbReference type="PANTHER" id="PTHR34584">
    <property type="entry name" value="NA(+)/H(+) ANTIPORTER SUBUNIT E1"/>
    <property type="match status" value="1"/>
</dbReference>
<dbReference type="RefSeq" id="WP_254266967.1">
    <property type="nucleotide sequence ID" value="NZ_CP100400.1"/>
</dbReference>
<dbReference type="InterPro" id="IPR002758">
    <property type="entry name" value="Cation_antiport_E"/>
</dbReference>
<evidence type="ECO:0000256" key="4">
    <source>
        <dbReference type="ARBA" id="ARBA00022989"/>
    </source>
</evidence>
<feature type="region of interest" description="Disordered" evidence="6">
    <location>
        <begin position="170"/>
        <end position="215"/>
    </location>
</feature>
<protein>
    <submittedName>
        <fullName evidence="8">Na+/H+ antiporter subunit E</fullName>
    </submittedName>
</protein>
<evidence type="ECO:0000256" key="2">
    <source>
        <dbReference type="ARBA" id="ARBA00022475"/>
    </source>
</evidence>
<dbReference type="Proteomes" id="UP001595945">
    <property type="component" value="Unassembled WGS sequence"/>
</dbReference>
<keyword evidence="5 7" id="KW-0472">Membrane</keyword>
<comment type="subcellular location">
    <subcellularLocation>
        <location evidence="1">Cell membrane</location>
        <topology evidence="1">Multi-pass membrane protein</topology>
    </subcellularLocation>
</comment>
<dbReference type="AlphaFoldDB" id="A0ABD5PYH8"/>
<dbReference type="PANTHER" id="PTHR34584:SF1">
    <property type="entry name" value="NA(+)_H(+) ANTIPORTER SUBUNIT E1"/>
    <property type="match status" value="1"/>
</dbReference>
<evidence type="ECO:0000256" key="5">
    <source>
        <dbReference type="ARBA" id="ARBA00023136"/>
    </source>
</evidence>
<comment type="caution">
    <text evidence="8">The sequence shown here is derived from an EMBL/GenBank/DDBJ whole genome shotgun (WGS) entry which is preliminary data.</text>
</comment>
<evidence type="ECO:0000256" key="3">
    <source>
        <dbReference type="ARBA" id="ARBA00022692"/>
    </source>
</evidence>
<keyword evidence="4 7" id="KW-1133">Transmembrane helix</keyword>
<keyword evidence="3 7" id="KW-0812">Transmembrane</keyword>
<evidence type="ECO:0000313" key="9">
    <source>
        <dbReference type="Proteomes" id="UP001595945"/>
    </source>
</evidence>
<evidence type="ECO:0000256" key="1">
    <source>
        <dbReference type="ARBA" id="ARBA00004651"/>
    </source>
</evidence>
<accession>A0ABD5PYH8</accession>
<evidence type="ECO:0000256" key="7">
    <source>
        <dbReference type="SAM" id="Phobius"/>
    </source>
</evidence>
<keyword evidence="9" id="KW-1185">Reference proteome</keyword>
<dbReference type="EMBL" id="JBHSHT010000001">
    <property type="protein sequence ID" value="MFC4823567.1"/>
    <property type="molecule type" value="Genomic_DNA"/>
</dbReference>
<proteinExistence type="predicted"/>
<name>A0ABD5PYH8_9EURY</name>
<dbReference type="GO" id="GO:0005886">
    <property type="term" value="C:plasma membrane"/>
    <property type="evidence" value="ECO:0007669"/>
    <property type="project" value="UniProtKB-SubCell"/>
</dbReference>
<dbReference type="GeneID" id="73045379"/>
<gene>
    <name evidence="8" type="ORF">ACFO9K_04770</name>
</gene>
<keyword evidence="2" id="KW-1003">Cell membrane</keyword>
<feature type="transmembrane region" description="Helical" evidence="7">
    <location>
        <begin position="34"/>
        <end position="52"/>
    </location>
</feature>
<evidence type="ECO:0000313" key="8">
    <source>
        <dbReference type="EMBL" id="MFC4823567.1"/>
    </source>
</evidence>